<name>A0A0D2K921_9CHLO</name>
<reference evidence="2 3" key="1">
    <citation type="journal article" date="2013" name="BMC Genomics">
        <title>Reconstruction of the lipid metabolism for the microalga Monoraphidium neglectum from its genome sequence reveals characteristics suitable for biofuel production.</title>
        <authorList>
            <person name="Bogen C."/>
            <person name="Al-Dilaimi A."/>
            <person name="Albersmeier A."/>
            <person name="Wichmann J."/>
            <person name="Grundmann M."/>
            <person name="Rupp O."/>
            <person name="Lauersen K.J."/>
            <person name="Blifernez-Klassen O."/>
            <person name="Kalinowski J."/>
            <person name="Goesmann A."/>
            <person name="Mussgnug J.H."/>
            <person name="Kruse O."/>
        </authorList>
    </citation>
    <scope>NUCLEOTIDE SEQUENCE [LARGE SCALE GENOMIC DNA]</scope>
    <source>
        <strain evidence="2 3">SAG 48.87</strain>
    </source>
</reference>
<sequence length="568" mass="57572">MFLHSAHLDLTDTLLFEEGVRLRCATVAVSPPHGCPGLPPLMPTSQVVVEVPLTSWLQLDSLGPPQAKILKHPVRTLHCALAFTNGAAPRAGAAPLSGWVVAQVAKVGGVTSGAPWNARSSVTVSLSEAAAFAGSISNGSWEDDGGKAVARQGGGQHAAKAQVALVLRDDQTALGQLLCEGETVALLGAALLSPEPLADPGAHGMQPLAAAAERDGAGGGCSGSEGRVLLLGQRYLVVAPSVPGSEGTGEPGAMEVDGLPCQQQQQQHQQQQQQQQQHQQQQQQHQQAAATTAGTHVLPPLGTLQAGAKGLVLWGRVYGLRRQGGGQLVCTLASMAAGGSSIKLRMRLADGPYSKALLQQLRDGHTLLLIGARTVVPPVGPTGATPPGAGNVAAEVEWDAAAEGAAAQVVTSLPALLTTPALQDGLTRSLTELTSMPSTATAAAPPPPIAIVEARVAGASVRVARVHWACGRHVSRSSLGLGDLGDLLGDDDTQVADGGGGGDAIEWDNPGAALWACNFCCVECGAAETELAWAGSLSLALVDSEGGADGSGGAAPLQAAAEHQLVVL</sequence>
<feature type="compositionally biased region" description="Low complexity" evidence="1">
    <location>
        <begin position="262"/>
        <end position="287"/>
    </location>
</feature>
<dbReference type="Proteomes" id="UP000054498">
    <property type="component" value="Unassembled WGS sequence"/>
</dbReference>
<dbReference type="RefSeq" id="XP_013905667.1">
    <property type="nucleotide sequence ID" value="XM_014050213.1"/>
</dbReference>
<dbReference type="AlphaFoldDB" id="A0A0D2K921"/>
<proteinExistence type="predicted"/>
<dbReference type="EMBL" id="KK100346">
    <property type="protein sequence ID" value="KIZ06648.1"/>
    <property type="molecule type" value="Genomic_DNA"/>
</dbReference>
<keyword evidence="3" id="KW-1185">Reference proteome</keyword>
<dbReference type="GeneID" id="25730418"/>
<evidence type="ECO:0000313" key="2">
    <source>
        <dbReference type="EMBL" id="KIZ06648.1"/>
    </source>
</evidence>
<organism evidence="2 3">
    <name type="scientific">Monoraphidium neglectum</name>
    <dbReference type="NCBI Taxonomy" id="145388"/>
    <lineage>
        <taxon>Eukaryota</taxon>
        <taxon>Viridiplantae</taxon>
        <taxon>Chlorophyta</taxon>
        <taxon>core chlorophytes</taxon>
        <taxon>Chlorophyceae</taxon>
        <taxon>CS clade</taxon>
        <taxon>Sphaeropleales</taxon>
        <taxon>Selenastraceae</taxon>
        <taxon>Monoraphidium</taxon>
    </lineage>
</organism>
<evidence type="ECO:0000256" key="1">
    <source>
        <dbReference type="SAM" id="MobiDB-lite"/>
    </source>
</evidence>
<gene>
    <name evidence="2" type="ORF">MNEG_1300</name>
</gene>
<evidence type="ECO:0000313" key="3">
    <source>
        <dbReference type="Proteomes" id="UP000054498"/>
    </source>
</evidence>
<evidence type="ECO:0008006" key="4">
    <source>
        <dbReference type="Google" id="ProtNLM"/>
    </source>
</evidence>
<dbReference type="KEGG" id="mng:MNEG_1300"/>
<protein>
    <recommendedName>
        <fullName evidence="4">CST complex subunit CTC1</fullName>
    </recommendedName>
</protein>
<accession>A0A0D2K921</accession>
<feature type="region of interest" description="Disordered" evidence="1">
    <location>
        <begin position="242"/>
        <end position="291"/>
    </location>
</feature>
<dbReference type="SUPFAM" id="SSF81995">
    <property type="entry name" value="beta-sandwich domain of Sec23/24"/>
    <property type="match status" value="1"/>
</dbReference>